<comment type="cofactor">
    <cofactor evidence="1">
        <name>heme</name>
        <dbReference type="ChEBI" id="CHEBI:30413"/>
    </cofactor>
</comment>
<dbReference type="Proteomes" id="UP000466523">
    <property type="component" value="Unassembled WGS sequence"/>
</dbReference>
<comment type="caution">
    <text evidence="9">The sequence shown here is derived from an EMBL/GenBank/DDBJ whole genome shotgun (WGS) entry which is preliminary data.</text>
</comment>
<dbReference type="GO" id="GO:0005506">
    <property type="term" value="F:iron ion binding"/>
    <property type="evidence" value="ECO:0007669"/>
    <property type="project" value="InterPro"/>
</dbReference>
<reference evidence="9 10" key="1">
    <citation type="submission" date="2020-01" db="EMBL/GenBank/DDBJ databases">
        <authorList>
            <person name="Sanchez-Estrada R."/>
            <person name="Gonzalez-Y-Merchand J.A."/>
            <person name="Rivera-Gutierrez S."/>
        </authorList>
    </citation>
    <scope>NUCLEOTIDE SEQUENCE [LARGE SCALE GENOMIC DNA]</scope>
    <source>
        <strain evidence="9 10">CST 7247</strain>
    </source>
</reference>
<dbReference type="GO" id="GO:0020037">
    <property type="term" value="F:heme binding"/>
    <property type="evidence" value="ECO:0007669"/>
    <property type="project" value="InterPro"/>
</dbReference>
<evidence type="ECO:0000256" key="6">
    <source>
        <dbReference type="ARBA" id="ARBA00023004"/>
    </source>
</evidence>
<keyword evidence="5 8" id="KW-0560">Oxidoreductase</keyword>
<dbReference type="GO" id="GO:0004497">
    <property type="term" value="F:monooxygenase activity"/>
    <property type="evidence" value="ECO:0007669"/>
    <property type="project" value="UniProtKB-KW"/>
</dbReference>
<gene>
    <name evidence="9" type="ORF">GWR20_02305</name>
</gene>
<evidence type="ECO:0000256" key="7">
    <source>
        <dbReference type="ARBA" id="ARBA00023033"/>
    </source>
</evidence>
<dbReference type="PRINTS" id="PR00359">
    <property type="entry name" value="BP450"/>
</dbReference>
<evidence type="ECO:0000313" key="10">
    <source>
        <dbReference type="Proteomes" id="UP000466523"/>
    </source>
</evidence>
<dbReference type="EMBL" id="JAACYR010000005">
    <property type="protein sequence ID" value="NDJ87995.1"/>
    <property type="molecule type" value="Genomic_DNA"/>
</dbReference>
<dbReference type="InterPro" id="IPR017972">
    <property type="entry name" value="Cyt_P450_CS"/>
</dbReference>
<sequence>MTNTEALAENIFTDLDHHSDYFREHNYEAYEMLRSRCPVAHSNAWGGFWMFLDHDDVYEAENNTDVFSSVMEKQVPRSNNPDPFVPIDTDPPLLQQYRKITLPWFSPSAAKELEPTFRRLTSELIDEFIETGRADIIQQLTTPLPARWILQMLGFDETRWPDWVEWTHAVVHDRTSNVEKSMAAVTNIYTNIIGEMQRRRDDGFGADLLSAIMQGEVDGEPLRDELVIGYAFLMLLGGMDTTSGLTGNALVQLDEHPDLRQRLIDEPGILPKATEEFLRHDTPTHTLSRLVTRDCEFKGQHLRSGDRVLLMYAAANRDPKVFENPDVIDFDRSPNRHLAFGAGPHRCLGSNHARVMFQVMISEILRRLPDYKITGEIERFRDAGDVYAPRHLHITFTPGERADPVSA</sequence>
<dbReference type="InterPro" id="IPR002397">
    <property type="entry name" value="Cyt_P450_B"/>
</dbReference>
<evidence type="ECO:0000256" key="1">
    <source>
        <dbReference type="ARBA" id="ARBA00001971"/>
    </source>
</evidence>
<evidence type="ECO:0000256" key="2">
    <source>
        <dbReference type="ARBA" id="ARBA00010617"/>
    </source>
</evidence>
<organism evidence="9 10">
    <name type="scientific">Mycolicibacter kumamotonensis</name>
    <dbReference type="NCBI Taxonomy" id="354243"/>
    <lineage>
        <taxon>Bacteria</taxon>
        <taxon>Bacillati</taxon>
        <taxon>Actinomycetota</taxon>
        <taxon>Actinomycetes</taxon>
        <taxon>Mycobacteriales</taxon>
        <taxon>Mycobacteriaceae</taxon>
        <taxon>Mycolicibacter</taxon>
    </lineage>
</organism>
<dbReference type="AlphaFoldDB" id="A0A7K3L6H4"/>
<dbReference type="PANTHER" id="PTHR46696">
    <property type="entry name" value="P450, PUTATIVE (EUROFUNG)-RELATED"/>
    <property type="match status" value="1"/>
</dbReference>
<dbReference type="InterPro" id="IPR036396">
    <property type="entry name" value="Cyt_P450_sf"/>
</dbReference>
<evidence type="ECO:0000256" key="4">
    <source>
        <dbReference type="ARBA" id="ARBA00022723"/>
    </source>
</evidence>
<dbReference type="Gene3D" id="1.10.630.10">
    <property type="entry name" value="Cytochrome P450"/>
    <property type="match status" value="1"/>
</dbReference>
<evidence type="ECO:0000256" key="8">
    <source>
        <dbReference type="RuleBase" id="RU000461"/>
    </source>
</evidence>
<evidence type="ECO:0000313" key="9">
    <source>
        <dbReference type="EMBL" id="NDJ87995.1"/>
    </source>
</evidence>
<keyword evidence="4 8" id="KW-0479">Metal-binding</keyword>
<evidence type="ECO:0000256" key="3">
    <source>
        <dbReference type="ARBA" id="ARBA00022617"/>
    </source>
</evidence>
<dbReference type="FunFam" id="1.10.630.10:FF:000018">
    <property type="entry name" value="Cytochrome P450 monooxygenase"/>
    <property type="match status" value="1"/>
</dbReference>
<dbReference type="GO" id="GO:0016705">
    <property type="term" value="F:oxidoreductase activity, acting on paired donors, with incorporation or reduction of molecular oxygen"/>
    <property type="evidence" value="ECO:0007669"/>
    <property type="project" value="InterPro"/>
</dbReference>
<dbReference type="PANTHER" id="PTHR46696:SF6">
    <property type="entry name" value="P450, PUTATIVE (EUROFUNG)-RELATED"/>
    <property type="match status" value="1"/>
</dbReference>
<protein>
    <submittedName>
        <fullName evidence="9">Cytochrome P450</fullName>
    </submittedName>
</protein>
<keyword evidence="3 8" id="KW-0349">Heme</keyword>
<accession>A0A7K3L6H4</accession>
<dbReference type="InterPro" id="IPR001128">
    <property type="entry name" value="Cyt_P450"/>
</dbReference>
<proteinExistence type="inferred from homology"/>
<dbReference type="SUPFAM" id="SSF48264">
    <property type="entry name" value="Cytochrome P450"/>
    <property type="match status" value="1"/>
</dbReference>
<comment type="similarity">
    <text evidence="2 8">Belongs to the cytochrome P450 family.</text>
</comment>
<name>A0A7K3L6H4_9MYCO</name>
<dbReference type="Pfam" id="PF00067">
    <property type="entry name" value="p450"/>
    <property type="match status" value="1"/>
</dbReference>
<dbReference type="PROSITE" id="PS00086">
    <property type="entry name" value="CYTOCHROME_P450"/>
    <property type="match status" value="1"/>
</dbReference>
<keyword evidence="7 8" id="KW-0503">Monooxygenase</keyword>
<evidence type="ECO:0000256" key="5">
    <source>
        <dbReference type="ARBA" id="ARBA00023002"/>
    </source>
</evidence>
<keyword evidence="6 8" id="KW-0408">Iron</keyword>